<dbReference type="PROSITE" id="PS00497">
    <property type="entry name" value="TYROSINASE_1"/>
    <property type="match status" value="1"/>
</dbReference>
<keyword evidence="1" id="KW-0479">Metal-binding</keyword>
<protein>
    <recommendedName>
        <fullName evidence="4">Tyrosinase copper-binding domain-containing protein</fullName>
    </recommendedName>
</protein>
<proteinExistence type="predicted"/>
<dbReference type="Proteomes" id="UP000813444">
    <property type="component" value="Unassembled WGS sequence"/>
</dbReference>
<dbReference type="PANTHER" id="PTHR11474">
    <property type="entry name" value="TYROSINASE FAMILY MEMBER"/>
    <property type="match status" value="1"/>
</dbReference>
<dbReference type="PRINTS" id="PR00092">
    <property type="entry name" value="TYROSINASE"/>
</dbReference>
<comment type="caution">
    <text evidence="5">The sequence shown here is derived from an EMBL/GenBank/DDBJ whole genome shotgun (WGS) entry which is preliminary data.</text>
</comment>
<evidence type="ECO:0000256" key="2">
    <source>
        <dbReference type="ARBA" id="ARBA00023002"/>
    </source>
</evidence>
<accession>A0A8K0SXK6</accession>
<evidence type="ECO:0000256" key="3">
    <source>
        <dbReference type="SAM" id="SignalP"/>
    </source>
</evidence>
<name>A0A8K0SXK6_9HYPO</name>
<dbReference type="GO" id="GO:0046872">
    <property type="term" value="F:metal ion binding"/>
    <property type="evidence" value="ECO:0007669"/>
    <property type="project" value="UniProtKB-KW"/>
</dbReference>
<dbReference type="EMBL" id="JAGPNK010000005">
    <property type="protein sequence ID" value="KAH7320654.1"/>
    <property type="molecule type" value="Genomic_DNA"/>
</dbReference>
<dbReference type="GO" id="GO:0016491">
    <property type="term" value="F:oxidoreductase activity"/>
    <property type="evidence" value="ECO:0007669"/>
    <property type="project" value="UniProtKB-KW"/>
</dbReference>
<evidence type="ECO:0000259" key="4">
    <source>
        <dbReference type="PROSITE" id="PS00497"/>
    </source>
</evidence>
<dbReference type="InterPro" id="IPR050316">
    <property type="entry name" value="Tyrosinase/Hemocyanin"/>
</dbReference>
<dbReference type="InterPro" id="IPR002227">
    <property type="entry name" value="Tyrosinase_Cu-bd"/>
</dbReference>
<sequence length="392" mass="42753">MQLPYILAALCLAVPSTAAPQSTAGVKDAASFLAHLTEEAASSLKPRHGSGESKSLPGKGCTLSNARIRRDWERISKKERKEYIKAVKCLQSLPAKSNPSFAPGARTRYDDFVATHINQTLSIHGTANFLTWHRYFTWTYEKALQEECGYTGTQPYWNWFTYTDDLRKSPVFDGSATSMSGDGEFFAHNGSISGQNNIYLPSGNGGGCVTSGPFKDQVVNLGPPSPGMDGLPAVVGDPLAHNPRCLRRDLSNYTAGTWMTLANLYNITLGDASHSIAQFQNELQGRFGDGFLGMHAAGHFAIGGESSDFFSSPNEPVFYLHHAMVDMVYWLWQITHPQQANDIAGTITIFNTPPSREGLKTDTLMVGVDSPLITIGDALDTMSGSPFCYIYL</sequence>
<keyword evidence="3" id="KW-0732">Signal</keyword>
<dbReference type="AlphaFoldDB" id="A0A8K0SXK6"/>
<gene>
    <name evidence="5" type="ORF">B0I35DRAFT_198537</name>
</gene>
<keyword evidence="6" id="KW-1185">Reference proteome</keyword>
<reference evidence="5" key="1">
    <citation type="journal article" date="2021" name="Nat. Commun.">
        <title>Genetic determinants of endophytism in the Arabidopsis root mycobiome.</title>
        <authorList>
            <person name="Mesny F."/>
            <person name="Miyauchi S."/>
            <person name="Thiergart T."/>
            <person name="Pickel B."/>
            <person name="Atanasova L."/>
            <person name="Karlsson M."/>
            <person name="Huettel B."/>
            <person name="Barry K.W."/>
            <person name="Haridas S."/>
            <person name="Chen C."/>
            <person name="Bauer D."/>
            <person name="Andreopoulos W."/>
            <person name="Pangilinan J."/>
            <person name="LaButti K."/>
            <person name="Riley R."/>
            <person name="Lipzen A."/>
            <person name="Clum A."/>
            <person name="Drula E."/>
            <person name="Henrissat B."/>
            <person name="Kohler A."/>
            <person name="Grigoriev I.V."/>
            <person name="Martin F.M."/>
            <person name="Hacquard S."/>
        </authorList>
    </citation>
    <scope>NUCLEOTIDE SEQUENCE</scope>
    <source>
        <strain evidence="5">MPI-CAGE-CH-0235</strain>
    </source>
</reference>
<dbReference type="InterPro" id="IPR008922">
    <property type="entry name" value="Di-copper_centre_dom_sf"/>
</dbReference>
<dbReference type="PANTHER" id="PTHR11474:SF125">
    <property type="entry name" value="N-ACETYL-6-HYDROXYTRYPTOPHAN OXIDASE IVOB-RELATED"/>
    <property type="match status" value="1"/>
</dbReference>
<dbReference type="Pfam" id="PF00264">
    <property type="entry name" value="Tyrosinase"/>
    <property type="match status" value="1"/>
</dbReference>
<feature type="chain" id="PRO_5035448221" description="Tyrosinase copper-binding domain-containing protein" evidence="3">
    <location>
        <begin position="19"/>
        <end position="392"/>
    </location>
</feature>
<evidence type="ECO:0000313" key="5">
    <source>
        <dbReference type="EMBL" id="KAH7320654.1"/>
    </source>
</evidence>
<feature type="domain" description="Tyrosinase copper-binding" evidence="4">
    <location>
        <begin position="124"/>
        <end position="141"/>
    </location>
</feature>
<dbReference type="SUPFAM" id="SSF48056">
    <property type="entry name" value="Di-copper centre-containing domain"/>
    <property type="match status" value="1"/>
</dbReference>
<keyword evidence="2" id="KW-0560">Oxidoreductase</keyword>
<feature type="signal peptide" evidence="3">
    <location>
        <begin position="1"/>
        <end position="18"/>
    </location>
</feature>
<dbReference type="OrthoDB" id="6132182at2759"/>
<organism evidence="5 6">
    <name type="scientific">Stachybotrys elegans</name>
    <dbReference type="NCBI Taxonomy" id="80388"/>
    <lineage>
        <taxon>Eukaryota</taxon>
        <taxon>Fungi</taxon>
        <taxon>Dikarya</taxon>
        <taxon>Ascomycota</taxon>
        <taxon>Pezizomycotina</taxon>
        <taxon>Sordariomycetes</taxon>
        <taxon>Hypocreomycetidae</taxon>
        <taxon>Hypocreales</taxon>
        <taxon>Stachybotryaceae</taxon>
        <taxon>Stachybotrys</taxon>
    </lineage>
</organism>
<evidence type="ECO:0000313" key="6">
    <source>
        <dbReference type="Proteomes" id="UP000813444"/>
    </source>
</evidence>
<dbReference type="Gene3D" id="1.10.1280.10">
    <property type="entry name" value="Di-copper center containing domain from catechol oxidase"/>
    <property type="match status" value="1"/>
</dbReference>
<evidence type="ECO:0000256" key="1">
    <source>
        <dbReference type="ARBA" id="ARBA00022723"/>
    </source>
</evidence>